<gene>
    <name evidence="1" type="ORF">ASUL_09539</name>
</gene>
<proteinExistence type="predicted"/>
<sequence length="99" mass="11444">MYLVFVEVKDVYLLFEKRELMEKLGLTEKPEIYVQKGEIKSIKFRTYVNICEKINDVAKALEELGVVWGKIEVIEVDLLPKVKCVHENRYGALGNVTPV</sequence>
<organism evidence="1 2">
    <name type="scientific">Candidatus Aramenus sulfurataquae</name>
    <dbReference type="NCBI Taxonomy" id="1326980"/>
    <lineage>
        <taxon>Archaea</taxon>
        <taxon>Thermoproteota</taxon>
        <taxon>Thermoprotei</taxon>
        <taxon>Sulfolobales</taxon>
        <taxon>Sulfolobaceae</taxon>
        <taxon>Candidatus Aramenus</taxon>
    </lineage>
</organism>
<name>W7KTB0_9CREN</name>
<protein>
    <submittedName>
        <fullName evidence="1">Uncharacterized protein</fullName>
    </submittedName>
</protein>
<dbReference type="AlphaFoldDB" id="W7KTB0"/>
<comment type="caution">
    <text evidence="1">The sequence shown here is derived from an EMBL/GenBank/DDBJ whole genome shotgun (WGS) entry which is preliminary data.</text>
</comment>
<accession>W7KTB0</accession>
<reference evidence="1 2" key="1">
    <citation type="journal article" date="2014" name="Genome Announc.">
        <title>Draft Genome Sequence of the Sulfolobales Archaeon AZ1, Obtained through Metagenomic Analysis of a Mexican Hot Spring.</title>
        <authorList>
            <person name="Servin-Garciduenas L.E."/>
            <person name="Martinez-Romero E."/>
        </authorList>
    </citation>
    <scope>NUCLEOTIDE SEQUENCE [LARGE SCALE GENOMIC DNA]</scope>
    <source>
        <strain evidence="1">AZ1-illumnia</strain>
    </source>
</reference>
<evidence type="ECO:0000313" key="2">
    <source>
        <dbReference type="Proteomes" id="UP000054284"/>
    </source>
</evidence>
<dbReference type="Proteomes" id="UP000054284">
    <property type="component" value="Unassembled WGS sequence"/>
</dbReference>
<dbReference type="EMBL" id="ASRH01000024">
    <property type="protein sequence ID" value="EWG06441.1"/>
    <property type="molecule type" value="Genomic_DNA"/>
</dbReference>
<evidence type="ECO:0000313" key="1">
    <source>
        <dbReference type="EMBL" id="EWG06441.1"/>
    </source>
</evidence>
<keyword evidence="2" id="KW-1185">Reference proteome</keyword>